<sequence length="295" mass="30931">MAAIETKNITLPKEVAQQVVTKARDTSTIATLSPSTPVLFKDMTHMLFSKEPEAEFVGEGAQKSASEAAFTPVPGEIHKAQVTVRLSDEVKWADEDSQLGIIDAIVDASSAAVGRALDYGIYHAINPSTGTAATGMTALTAGANSVTATTDASADLDSLVAAVNESYDIDGIALSKTWANELRKIRVKSTGARLYPEIPLNLQVGNLDGIAAATSGTVSGSLAKTATNVLAILGQFGLIKWGIVRDLGLDVIETGDPDGLGDLKRLNQIAYRTEVVYSWAVLDPKGFAVLKKASA</sequence>
<evidence type="ECO:0000259" key="2">
    <source>
        <dbReference type="Pfam" id="PF05065"/>
    </source>
</evidence>
<evidence type="ECO:0000313" key="3">
    <source>
        <dbReference type="EMBL" id="MST60034.1"/>
    </source>
</evidence>
<organism evidence="3 4">
    <name type="scientific">Parafannyhessea umbonata</name>
    <dbReference type="NCBI Taxonomy" id="604330"/>
    <lineage>
        <taxon>Bacteria</taxon>
        <taxon>Bacillati</taxon>
        <taxon>Actinomycetota</taxon>
        <taxon>Coriobacteriia</taxon>
        <taxon>Coriobacteriales</taxon>
        <taxon>Atopobiaceae</taxon>
        <taxon>Parafannyhessea</taxon>
    </lineage>
</organism>
<evidence type="ECO:0000256" key="1">
    <source>
        <dbReference type="ARBA" id="ARBA00004328"/>
    </source>
</evidence>
<comment type="caution">
    <text evidence="3">The sequence shown here is derived from an EMBL/GenBank/DDBJ whole genome shotgun (WGS) entry which is preliminary data.</text>
</comment>
<proteinExistence type="predicted"/>
<name>A0A6N7X9D8_9ACTN</name>
<dbReference type="NCBIfam" id="TIGR01554">
    <property type="entry name" value="major_cap_HK97"/>
    <property type="match status" value="1"/>
</dbReference>
<dbReference type="Gene3D" id="3.30.2320.10">
    <property type="entry name" value="hypothetical protein PF0899 domain"/>
    <property type="match status" value="1"/>
</dbReference>
<dbReference type="EMBL" id="VUND01000001">
    <property type="protein sequence ID" value="MST60034.1"/>
    <property type="molecule type" value="Genomic_DNA"/>
</dbReference>
<gene>
    <name evidence="3" type="ORF">FYJ69_03755</name>
</gene>
<dbReference type="InterPro" id="IPR054612">
    <property type="entry name" value="Phage_capsid-like_C"/>
</dbReference>
<comment type="subcellular location">
    <subcellularLocation>
        <location evidence="1">Virion</location>
    </subcellularLocation>
</comment>
<dbReference type="AlphaFoldDB" id="A0A6N7X9D8"/>
<dbReference type="RefSeq" id="WP_154540111.1">
    <property type="nucleotide sequence ID" value="NZ_VUND01000001.1"/>
</dbReference>
<dbReference type="SUPFAM" id="SSF56563">
    <property type="entry name" value="Major capsid protein gp5"/>
    <property type="match status" value="1"/>
</dbReference>
<feature type="domain" description="Phage capsid-like C-terminal" evidence="2">
    <location>
        <begin position="9"/>
        <end position="291"/>
    </location>
</feature>
<dbReference type="Proteomes" id="UP000434342">
    <property type="component" value="Unassembled WGS sequence"/>
</dbReference>
<evidence type="ECO:0000313" key="4">
    <source>
        <dbReference type="Proteomes" id="UP000434342"/>
    </source>
</evidence>
<dbReference type="Pfam" id="PF05065">
    <property type="entry name" value="Phage_capsid"/>
    <property type="match status" value="1"/>
</dbReference>
<dbReference type="InterPro" id="IPR024455">
    <property type="entry name" value="Phage_capsid"/>
</dbReference>
<dbReference type="Gene3D" id="3.30.2400.10">
    <property type="entry name" value="Major capsid protein gp5"/>
    <property type="match status" value="1"/>
</dbReference>
<reference evidence="3 4" key="1">
    <citation type="submission" date="2019-08" db="EMBL/GenBank/DDBJ databases">
        <title>In-depth cultivation of the pig gut microbiome towards novel bacterial diversity and tailored functional studies.</title>
        <authorList>
            <person name="Wylensek D."/>
            <person name="Hitch T.C.A."/>
            <person name="Clavel T."/>
        </authorList>
    </citation>
    <scope>NUCLEOTIDE SEQUENCE [LARGE SCALE GENOMIC DNA]</scope>
    <source>
        <strain evidence="3 4">WB01_CNA04</strain>
    </source>
</reference>
<protein>
    <submittedName>
        <fullName evidence="3">Phage major capsid protein</fullName>
    </submittedName>
</protein>
<accession>A0A6N7X9D8</accession>